<proteinExistence type="predicted"/>
<dbReference type="Pfam" id="PF03097">
    <property type="entry name" value="BRO1"/>
    <property type="match status" value="1"/>
</dbReference>
<dbReference type="PROSITE" id="PS51180">
    <property type="entry name" value="BRO1"/>
    <property type="match status" value="1"/>
</dbReference>
<dbReference type="PANTHER" id="PTHR23030:SF30">
    <property type="entry name" value="TYROSINE-PROTEIN PHOSPHATASE NON-RECEPTOR TYPE 23"/>
    <property type="match status" value="1"/>
</dbReference>
<dbReference type="STRING" id="6689.A0A3R7N801"/>
<evidence type="ECO:0000313" key="4">
    <source>
        <dbReference type="Proteomes" id="UP000283509"/>
    </source>
</evidence>
<dbReference type="PANTHER" id="PTHR23030">
    <property type="entry name" value="PCD6 INTERACTING PROTEIN-RELATED"/>
    <property type="match status" value="1"/>
</dbReference>
<dbReference type="GO" id="GO:0005768">
    <property type="term" value="C:endosome"/>
    <property type="evidence" value="ECO:0007669"/>
    <property type="project" value="TreeGrafter"/>
</dbReference>
<feature type="coiled-coil region" evidence="1">
    <location>
        <begin position="280"/>
        <end position="317"/>
    </location>
</feature>
<dbReference type="Gene3D" id="1.25.40.280">
    <property type="entry name" value="alix/aip1 like domains"/>
    <property type="match status" value="1"/>
</dbReference>
<dbReference type="AlphaFoldDB" id="A0A3R7N801"/>
<dbReference type="Proteomes" id="UP000283509">
    <property type="component" value="Unassembled WGS sequence"/>
</dbReference>
<keyword evidence="4" id="KW-1185">Reference proteome</keyword>
<evidence type="ECO:0000313" key="3">
    <source>
        <dbReference type="EMBL" id="ROT79687.1"/>
    </source>
</evidence>
<protein>
    <submittedName>
        <fullName evidence="3">Tyrosine-protein phosphatase non-receptor type 23</fullName>
    </submittedName>
</protein>
<dbReference type="GO" id="GO:0045022">
    <property type="term" value="P:early endosome to late endosome transport"/>
    <property type="evidence" value="ECO:0007669"/>
    <property type="project" value="TreeGrafter"/>
</dbReference>
<dbReference type="InterPro" id="IPR038499">
    <property type="entry name" value="BRO1_sf"/>
</dbReference>
<dbReference type="GO" id="GO:0032456">
    <property type="term" value="P:endocytic recycling"/>
    <property type="evidence" value="ECO:0007669"/>
    <property type="project" value="TreeGrafter"/>
</dbReference>
<accession>A0A3R7N801</accession>
<dbReference type="GO" id="GO:0043328">
    <property type="term" value="P:protein transport to vacuole involved in ubiquitin-dependent protein catabolic process via the multivesicular body sorting pathway"/>
    <property type="evidence" value="ECO:0007669"/>
    <property type="project" value="TreeGrafter"/>
</dbReference>
<organism evidence="3 4">
    <name type="scientific">Penaeus vannamei</name>
    <name type="common">Whiteleg shrimp</name>
    <name type="synonym">Litopenaeus vannamei</name>
    <dbReference type="NCBI Taxonomy" id="6689"/>
    <lineage>
        <taxon>Eukaryota</taxon>
        <taxon>Metazoa</taxon>
        <taxon>Ecdysozoa</taxon>
        <taxon>Arthropoda</taxon>
        <taxon>Crustacea</taxon>
        <taxon>Multicrustacea</taxon>
        <taxon>Malacostraca</taxon>
        <taxon>Eumalacostraca</taxon>
        <taxon>Eucarida</taxon>
        <taxon>Decapoda</taxon>
        <taxon>Dendrobranchiata</taxon>
        <taxon>Penaeoidea</taxon>
        <taxon>Penaeidae</taxon>
        <taxon>Penaeus</taxon>
    </lineage>
</organism>
<dbReference type="OrthoDB" id="10266451at2759"/>
<feature type="domain" description="BRO1" evidence="2">
    <location>
        <begin position="8"/>
        <end position="402"/>
    </location>
</feature>
<comment type="caution">
    <text evidence="3">The sequence shown here is derived from an EMBL/GenBank/DDBJ whole genome shotgun (WGS) entry which is preliminary data.</text>
</comment>
<evidence type="ECO:0000256" key="1">
    <source>
        <dbReference type="SAM" id="Coils"/>
    </source>
</evidence>
<name>A0A3R7N801_PENVA</name>
<dbReference type="InterPro" id="IPR004328">
    <property type="entry name" value="BRO1_dom"/>
</dbReference>
<sequence>MEAVPRLPMLSFELKQSAENAEFGPKLKQYIRDHYHEDPDSYSAEIHELEGLRASAIHASRDFTGCSTLKKYYCQLHYLLSRFPLNEDSSIAVTFNWYDIYSSMVYNVTDIKYEMACILYNIGALHTELGAMDARNTPDGMKISCTHFQCAAWAFQHLRDTYPQPRESDLSPTLLTFLYNVSLAQAQECILEKSMTDNRKPTIIAKVAMQVVEYLKTAMNNLGSPKSPDSTVTEIAGSRKIKMWRRYCEFKMAYHGAVALLYQGMQAEEQQKMGERVAYYQAAVDMLKEASKLAKNLDQQEDEMDRLNKAAQSMCEEDAYELIGESLTFSHDVMGGKLTAAQKENEFVYHEKVPAATTLPEVKGASLVKGIPFSVTDPEVAGQDIFIKLVPMEAHQASSMYR</sequence>
<keyword evidence="3" id="KW-0675">Receptor</keyword>
<gene>
    <name evidence="3" type="ORF">C7M84_001593</name>
</gene>
<evidence type="ECO:0000259" key="2">
    <source>
        <dbReference type="PROSITE" id="PS51180"/>
    </source>
</evidence>
<dbReference type="EMBL" id="QCYY01001203">
    <property type="protein sequence ID" value="ROT79687.1"/>
    <property type="molecule type" value="Genomic_DNA"/>
</dbReference>
<reference evidence="3 4" key="1">
    <citation type="submission" date="2018-04" db="EMBL/GenBank/DDBJ databases">
        <authorList>
            <person name="Zhang X."/>
            <person name="Yuan J."/>
            <person name="Li F."/>
            <person name="Xiang J."/>
        </authorList>
    </citation>
    <scope>NUCLEOTIDE SEQUENCE [LARGE SCALE GENOMIC DNA]</scope>
    <source>
        <tissue evidence="3">Muscle</tissue>
    </source>
</reference>
<keyword evidence="1" id="KW-0175">Coiled coil</keyword>
<dbReference type="SMART" id="SM01041">
    <property type="entry name" value="BRO1"/>
    <property type="match status" value="1"/>
</dbReference>
<reference evidence="3 4" key="2">
    <citation type="submission" date="2019-01" db="EMBL/GenBank/DDBJ databases">
        <title>The decoding of complex shrimp genome reveals the adaptation for benthos swimmer, frequently molting mechanism and breeding impact on genome.</title>
        <authorList>
            <person name="Sun Y."/>
            <person name="Gao Y."/>
            <person name="Yu Y."/>
        </authorList>
    </citation>
    <scope>NUCLEOTIDE SEQUENCE [LARGE SCALE GENOMIC DNA]</scope>
    <source>
        <tissue evidence="3">Muscle</tissue>
    </source>
</reference>